<dbReference type="AlphaFoldDB" id="A0A562S489"/>
<protein>
    <submittedName>
        <fullName evidence="2">Uncharacterized protein</fullName>
    </submittedName>
</protein>
<name>A0A562S489_9BRAD</name>
<proteinExistence type="predicted"/>
<gene>
    <name evidence="2" type="ORF">IQ16_00255</name>
</gene>
<accession>A0A562S489</accession>
<evidence type="ECO:0000256" key="1">
    <source>
        <dbReference type="SAM" id="MobiDB-lite"/>
    </source>
</evidence>
<feature type="region of interest" description="Disordered" evidence="1">
    <location>
        <begin position="41"/>
        <end position="72"/>
    </location>
</feature>
<sequence>MTTVRRAMRGPARWLLPLCGLALLAGGLVAASAGGWIPHPSPQTSTALTPADPDADLPVPKQHNSSSSNTTHVTGIEIPLRVGLEAHVPAELSAVLAFYRTELARRGWEEKPDGAVVAADHARLAFVSPKGPATLELGRAKGETTVDLVQRNTEAVAKANFLPMPGQARLIFGYLRPDVATLTINGQTIKIAGGENHPQTLDLPPGTYSYELRAWGLLLRTDTVTLASGEAWSLSDDKKPSQIY</sequence>
<reference evidence="2 3" key="1">
    <citation type="journal article" date="2015" name="Stand. Genomic Sci.">
        <title>Genomic Encyclopedia of Bacterial and Archaeal Type Strains, Phase III: the genomes of soil and plant-associated and newly described type strains.</title>
        <authorList>
            <person name="Whitman W.B."/>
            <person name="Woyke T."/>
            <person name="Klenk H.P."/>
            <person name="Zhou Y."/>
            <person name="Lilburn T.G."/>
            <person name="Beck B.J."/>
            <person name="De Vos P."/>
            <person name="Vandamme P."/>
            <person name="Eisen J.A."/>
            <person name="Garrity G."/>
            <person name="Hugenholtz P."/>
            <person name="Kyrpides N.C."/>
        </authorList>
    </citation>
    <scope>NUCLEOTIDE SEQUENCE [LARGE SCALE GENOMIC DNA]</scope>
    <source>
        <strain evidence="2 3">CGMCC 1.10948</strain>
    </source>
</reference>
<dbReference type="EMBL" id="VLLA01000001">
    <property type="protein sequence ID" value="TWI76023.1"/>
    <property type="molecule type" value="Genomic_DNA"/>
</dbReference>
<comment type="caution">
    <text evidence="2">The sequence shown here is derived from an EMBL/GenBank/DDBJ whole genome shotgun (WGS) entry which is preliminary data.</text>
</comment>
<organism evidence="2 3">
    <name type="scientific">Bradyrhizobium huanghuaihaiense</name>
    <dbReference type="NCBI Taxonomy" id="990078"/>
    <lineage>
        <taxon>Bacteria</taxon>
        <taxon>Pseudomonadati</taxon>
        <taxon>Pseudomonadota</taxon>
        <taxon>Alphaproteobacteria</taxon>
        <taxon>Hyphomicrobiales</taxon>
        <taxon>Nitrobacteraceae</taxon>
        <taxon>Bradyrhizobium</taxon>
    </lineage>
</organism>
<evidence type="ECO:0000313" key="2">
    <source>
        <dbReference type="EMBL" id="TWI76023.1"/>
    </source>
</evidence>
<dbReference type="RefSeq" id="WP_018644231.1">
    <property type="nucleotide sequence ID" value="NZ_VLLA01000001.1"/>
</dbReference>
<evidence type="ECO:0000313" key="3">
    <source>
        <dbReference type="Proteomes" id="UP000316291"/>
    </source>
</evidence>
<dbReference type="Proteomes" id="UP000316291">
    <property type="component" value="Unassembled WGS sequence"/>
</dbReference>
<dbReference type="OrthoDB" id="7927554at2"/>
<keyword evidence="3" id="KW-1185">Reference proteome</keyword>
<feature type="compositionally biased region" description="Low complexity" evidence="1">
    <location>
        <begin position="63"/>
        <end position="72"/>
    </location>
</feature>